<evidence type="ECO:0000256" key="2">
    <source>
        <dbReference type="SAM" id="MobiDB-lite"/>
    </source>
</evidence>
<dbReference type="Proteomes" id="UP000002195">
    <property type="component" value="Unassembled WGS sequence"/>
</dbReference>
<feature type="compositionally biased region" description="Basic and acidic residues" evidence="2">
    <location>
        <begin position="300"/>
        <end position="337"/>
    </location>
</feature>
<keyword evidence="1" id="KW-0175">Coiled coil</keyword>
<dbReference type="SMR" id="Q55CE9"/>
<dbReference type="STRING" id="44689.Q55CE9"/>
<comment type="caution">
    <text evidence="3">The sequence shown here is derived from an EMBL/GenBank/DDBJ whole genome shotgun (WGS) entry which is preliminary data.</text>
</comment>
<dbReference type="HOGENOM" id="CLU_488722_0_0_1"/>
<dbReference type="PANTHER" id="PTHR37508:SF1">
    <property type="entry name" value="TRANSMEMBRANE PROTEIN"/>
    <property type="match status" value="1"/>
</dbReference>
<dbReference type="InParanoid" id="Q55CE9"/>
<feature type="coiled-coil region" evidence="1">
    <location>
        <begin position="528"/>
        <end position="555"/>
    </location>
</feature>
<sequence>MSSSTEVVPIDYITVPVKVWEDIPKAVQCSPNVTVAVNNNLKLYASISVNDAMKSLATVGDLLKVANAAAHGFPCSVPIIAILSDYQSLVNDTVNTCSTFVFNCIGAINQHALALRIAADFPQKAMAMISKTAEKAKEMAEQSQKLVDFAKKLVDKSTEALTMATGDQKDTMAAEREVQKKQGELEAQAAKLQSEIADLKEQVAEFKELAEKAGKEAAEQRKIGMILQIVGAVTKPLAQLAGPIISAASGAGVAGSAGKILGNLTGGGKTEDEKEPKKETEKPTGDDATSQIKDKKKKLEKKEDDKTKELEEKKDELKKVEAEPDSEEKKQKKEKLEKEISEIKDALKELGESLSNVATEIANEYKERASKSEDKEAAYMKLKSEYQDLQRKSNADLAQNVVQLKNLAVEKNYLEVSIKSLEITIKTMGRVRTIFENTRLFWLQVKAQCDSLSDVSNIKDLAEIAELSVKYQTDFTNQIKSSGLNWLALAQINFVASNAITGVKKNFDEVMSNLPGKAEAEAIVKACCDEIEQALTEENKKIDEIKKESDKLANKPKEA</sequence>
<proteinExistence type="predicted"/>
<dbReference type="PANTHER" id="PTHR37508">
    <property type="entry name" value="TRANSMEMBRANE PROTEIN"/>
    <property type="match status" value="1"/>
</dbReference>
<accession>Q55CE9</accession>
<reference evidence="3 4" key="1">
    <citation type="journal article" date="2005" name="Nature">
        <title>The genome of the social amoeba Dictyostelium discoideum.</title>
        <authorList>
            <consortium name="The Dictyostelium discoideum Sequencing Consortium"/>
            <person name="Eichinger L."/>
            <person name="Pachebat J.A."/>
            <person name="Glockner G."/>
            <person name="Rajandream M.A."/>
            <person name="Sucgang R."/>
            <person name="Berriman M."/>
            <person name="Song J."/>
            <person name="Olsen R."/>
            <person name="Szafranski K."/>
            <person name="Xu Q."/>
            <person name="Tunggal B."/>
            <person name="Kummerfeld S."/>
            <person name="Madera M."/>
            <person name="Konfortov B.A."/>
            <person name="Rivero F."/>
            <person name="Bankier A.T."/>
            <person name="Lehmann R."/>
            <person name="Hamlin N."/>
            <person name="Davies R."/>
            <person name="Gaudet P."/>
            <person name="Fey P."/>
            <person name="Pilcher K."/>
            <person name="Chen G."/>
            <person name="Saunders D."/>
            <person name="Sodergren E."/>
            <person name="Davis P."/>
            <person name="Kerhornou A."/>
            <person name="Nie X."/>
            <person name="Hall N."/>
            <person name="Anjard C."/>
            <person name="Hemphill L."/>
            <person name="Bason N."/>
            <person name="Farbrother P."/>
            <person name="Desany B."/>
            <person name="Just E."/>
            <person name="Morio T."/>
            <person name="Rost R."/>
            <person name="Churcher C."/>
            <person name="Cooper J."/>
            <person name="Haydock S."/>
            <person name="van Driessche N."/>
            <person name="Cronin A."/>
            <person name="Goodhead I."/>
            <person name="Muzny D."/>
            <person name="Mourier T."/>
            <person name="Pain A."/>
            <person name="Lu M."/>
            <person name="Harper D."/>
            <person name="Lindsay R."/>
            <person name="Hauser H."/>
            <person name="James K."/>
            <person name="Quiles M."/>
            <person name="Madan Babu M."/>
            <person name="Saito T."/>
            <person name="Buchrieser C."/>
            <person name="Wardroper A."/>
            <person name="Felder M."/>
            <person name="Thangavelu M."/>
            <person name="Johnson D."/>
            <person name="Knights A."/>
            <person name="Loulseged H."/>
            <person name="Mungall K."/>
            <person name="Oliver K."/>
            <person name="Price C."/>
            <person name="Quail M.A."/>
            <person name="Urushihara H."/>
            <person name="Hernandez J."/>
            <person name="Rabbinowitsch E."/>
            <person name="Steffen D."/>
            <person name="Sanders M."/>
            <person name="Ma J."/>
            <person name="Kohara Y."/>
            <person name="Sharp S."/>
            <person name="Simmonds M."/>
            <person name="Spiegler S."/>
            <person name="Tivey A."/>
            <person name="Sugano S."/>
            <person name="White B."/>
            <person name="Walker D."/>
            <person name="Woodward J."/>
            <person name="Winckler T."/>
            <person name="Tanaka Y."/>
            <person name="Shaulsky G."/>
            <person name="Schleicher M."/>
            <person name="Weinstock G."/>
            <person name="Rosenthal A."/>
            <person name="Cox E.C."/>
            <person name="Chisholm R.L."/>
            <person name="Gibbs R."/>
            <person name="Loomis W.F."/>
            <person name="Platzer M."/>
            <person name="Kay R.R."/>
            <person name="Williams J."/>
            <person name="Dear P.H."/>
            <person name="Noegel A.A."/>
            <person name="Barrell B."/>
            <person name="Kuspa A."/>
        </authorList>
    </citation>
    <scope>NUCLEOTIDE SEQUENCE [LARGE SCALE GENOMIC DNA]</scope>
    <source>
        <strain evidence="3 4">AX4</strain>
    </source>
</reference>
<dbReference type="eggNOG" id="ENOG502S845">
    <property type="taxonomic scope" value="Eukaryota"/>
</dbReference>
<dbReference type="GeneID" id="8617496"/>
<dbReference type="EMBL" id="AAFI02000005">
    <property type="protein sequence ID" value="EAL72394.1"/>
    <property type="molecule type" value="Genomic_DNA"/>
</dbReference>
<evidence type="ECO:0000313" key="3">
    <source>
        <dbReference type="EMBL" id="EAL72394.1"/>
    </source>
</evidence>
<dbReference type="dictyBase" id="DDB_G0270088"/>
<evidence type="ECO:0000313" key="4">
    <source>
        <dbReference type="Proteomes" id="UP000002195"/>
    </source>
</evidence>
<feature type="region of interest" description="Disordered" evidence="2">
    <location>
        <begin position="263"/>
        <end position="337"/>
    </location>
</feature>
<dbReference type="VEuPathDB" id="AmoebaDB:DDB_G0270088"/>
<feature type="compositionally biased region" description="Basic and acidic residues" evidence="2">
    <location>
        <begin position="269"/>
        <end position="285"/>
    </location>
</feature>
<dbReference type="PaxDb" id="44689-DDB0190795"/>
<name>Q55CE9_DICDI</name>
<dbReference type="KEGG" id="ddi:DDB_G0270088"/>
<dbReference type="FunCoup" id="Q55CE9">
    <property type="interactions" value="1"/>
</dbReference>
<evidence type="ECO:0000256" key="1">
    <source>
        <dbReference type="SAM" id="Coils"/>
    </source>
</evidence>
<organism evidence="3 4">
    <name type="scientific">Dictyostelium discoideum</name>
    <name type="common">Social amoeba</name>
    <dbReference type="NCBI Taxonomy" id="44689"/>
    <lineage>
        <taxon>Eukaryota</taxon>
        <taxon>Amoebozoa</taxon>
        <taxon>Evosea</taxon>
        <taxon>Eumycetozoa</taxon>
        <taxon>Dictyostelia</taxon>
        <taxon>Dictyosteliales</taxon>
        <taxon>Dictyosteliaceae</taxon>
        <taxon>Dictyostelium</taxon>
    </lineage>
</organism>
<feature type="coiled-coil region" evidence="1">
    <location>
        <begin position="133"/>
        <end position="216"/>
    </location>
</feature>
<dbReference type="OMA" id="SAYQCME"/>
<dbReference type="RefSeq" id="XP_646532.1">
    <property type="nucleotide sequence ID" value="XM_641440.1"/>
</dbReference>
<keyword evidence="4" id="KW-1185">Reference proteome</keyword>
<gene>
    <name evidence="3" type="ORF">DDB_G0270088</name>
</gene>
<dbReference type="AlphaFoldDB" id="Q55CE9"/>
<protein>
    <submittedName>
        <fullName evidence="3">Uncharacterized protein</fullName>
    </submittedName>
</protein>